<accession>A0A183DT57</accession>
<dbReference type="InterPro" id="IPR013594">
    <property type="entry name" value="Dynein_heavy_tail"/>
</dbReference>
<dbReference type="GO" id="GO:0051959">
    <property type="term" value="F:dynein light intermediate chain binding"/>
    <property type="evidence" value="ECO:0007669"/>
    <property type="project" value="InterPro"/>
</dbReference>
<dbReference type="PANTHER" id="PTHR46532:SF4">
    <property type="entry name" value="AAA+ ATPASE DOMAIN-CONTAINING PROTEIN"/>
    <property type="match status" value="1"/>
</dbReference>
<dbReference type="GO" id="GO:0007018">
    <property type="term" value="P:microtubule-based movement"/>
    <property type="evidence" value="ECO:0007669"/>
    <property type="project" value="InterPro"/>
</dbReference>
<dbReference type="WBParaSite" id="GPUH_0001191201-mRNA-1">
    <property type="protein sequence ID" value="GPUH_0001191201-mRNA-1"/>
    <property type="gene ID" value="GPUH_0001191201"/>
</dbReference>
<gene>
    <name evidence="3" type="ORF">GPUH_LOCUS11898</name>
</gene>
<dbReference type="PANTHER" id="PTHR46532">
    <property type="entry name" value="MALE FERTILITY FACTOR KL5"/>
    <property type="match status" value="1"/>
</dbReference>
<sequence>MFIEYHQLVPNITVLLVDVASLVAYIKNVFIGANAAALDEALAQNCALDANLDDTSEETTAIVRIANETAKRTERTTSLLLLKCGSFIEADKTVEDQLYVLRIPEGDSYDVLLSVFGRIGMPLFKSLVDYGRGERDGDKLALSVEKHLSEVSPLLKNMLWKIGLLLGKITLSIHPVIQNTIQQAAEKGRKARVTDLGEHVENAMFLNALQKGVNRWVKEIQKVTKLDRDAGSGTSLQEMTFWLNLERALQKIAQKRESEEVTLTLEALKCGKRFHATVSFDADTGLKQALAMVNDYNVLMKDLPLNELMAATDMDGIRNALANIFTHMRKLRNTKYPTGRALRFVEAISKDVFTQMLKVS</sequence>
<evidence type="ECO:0000313" key="3">
    <source>
        <dbReference type="EMBL" id="VDN19470.1"/>
    </source>
</evidence>
<name>A0A183DT57_9BILA</name>
<keyword evidence="4" id="KW-1185">Reference proteome</keyword>
<organism evidence="5">
    <name type="scientific">Gongylonema pulchrum</name>
    <dbReference type="NCBI Taxonomy" id="637853"/>
    <lineage>
        <taxon>Eukaryota</taxon>
        <taxon>Metazoa</taxon>
        <taxon>Ecdysozoa</taxon>
        <taxon>Nematoda</taxon>
        <taxon>Chromadorea</taxon>
        <taxon>Rhabditida</taxon>
        <taxon>Spirurina</taxon>
        <taxon>Spiruromorpha</taxon>
        <taxon>Spiruroidea</taxon>
        <taxon>Gongylonematidae</taxon>
        <taxon>Gongylonema</taxon>
    </lineage>
</organism>
<protein>
    <submittedName>
        <fullName evidence="5">DHC_N1 domain-containing protein</fullName>
    </submittedName>
</protein>
<dbReference type="GO" id="GO:0005858">
    <property type="term" value="C:axonemal dynein complex"/>
    <property type="evidence" value="ECO:0007669"/>
    <property type="project" value="TreeGrafter"/>
</dbReference>
<comment type="similarity">
    <text evidence="1">Belongs to the dynein heavy chain family.</text>
</comment>
<reference evidence="3 4" key="2">
    <citation type="submission" date="2018-11" db="EMBL/GenBank/DDBJ databases">
        <authorList>
            <consortium name="Pathogen Informatics"/>
        </authorList>
    </citation>
    <scope>NUCLEOTIDE SEQUENCE [LARGE SCALE GENOMIC DNA]</scope>
</reference>
<dbReference type="AlphaFoldDB" id="A0A183DT57"/>
<dbReference type="OrthoDB" id="14187at2759"/>
<evidence type="ECO:0000313" key="4">
    <source>
        <dbReference type="Proteomes" id="UP000271098"/>
    </source>
</evidence>
<evidence type="ECO:0000256" key="1">
    <source>
        <dbReference type="ARBA" id="ARBA00008887"/>
    </source>
</evidence>
<proteinExistence type="inferred from homology"/>
<dbReference type="GO" id="GO:0045505">
    <property type="term" value="F:dynein intermediate chain binding"/>
    <property type="evidence" value="ECO:0007669"/>
    <property type="project" value="InterPro"/>
</dbReference>
<dbReference type="EMBL" id="UYRT01078883">
    <property type="protein sequence ID" value="VDN19470.1"/>
    <property type="molecule type" value="Genomic_DNA"/>
</dbReference>
<feature type="domain" description="Dynein heavy chain tail" evidence="2">
    <location>
        <begin position="206"/>
        <end position="358"/>
    </location>
</feature>
<dbReference type="Proteomes" id="UP000271098">
    <property type="component" value="Unassembled WGS sequence"/>
</dbReference>
<evidence type="ECO:0000313" key="5">
    <source>
        <dbReference type="WBParaSite" id="GPUH_0001191201-mRNA-1"/>
    </source>
</evidence>
<dbReference type="Pfam" id="PF08385">
    <property type="entry name" value="DHC_N1"/>
    <property type="match status" value="1"/>
</dbReference>
<evidence type="ECO:0000259" key="2">
    <source>
        <dbReference type="Pfam" id="PF08385"/>
    </source>
</evidence>
<dbReference type="InterPro" id="IPR026983">
    <property type="entry name" value="DHC"/>
</dbReference>
<reference evidence="5" key="1">
    <citation type="submission" date="2016-06" db="UniProtKB">
        <authorList>
            <consortium name="WormBaseParasite"/>
        </authorList>
    </citation>
    <scope>IDENTIFICATION</scope>
</reference>